<dbReference type="SUPFAM" id="SSF49265">
    <property type="entry name" value="Fibronectin type III"/>
    <property type="match status" value="1"/>
</dbReference>
<dbReference type="GO" id="GO:0000132">
    <property type="term" value="P:establishment of mitotic spindle orientation"/>
    <property type="evidence" value="ECO:0007669"/>
    <property type="project" value="TreeGrafter"/>
</dbReference>
<proteinExistence type="predicted"/>
<keyword evidence="4" id="KW-0800">Toxin</keyword>
<dbReference type="GO" id="GO:0061172">
    <property type="term" value="P:regulation of establishment of bipolar cell polarity"/>
    <property type="evidence" value="ECO:0007669"/>
    <property type="project" value="TreeGrafter"/>
</dbReference>
<evidence type="ECO:0000256" key="5">
    <source>
        <dbReference type="ARBA" id="ARBA00023298"/>
    </source>
</evidence>
<evidence type="ECO:0000259" key="7">
    <source>
        <dbReference type="PROSITE" id="PS50853"/>
    </source>
</evidence>
<dbReference type="Proteomes" id="UP000828236">
    <property type="component" value="Unassembled WGS sequence"/>
</dbReference>
<keyword evidence="3" id="KW-1052">Target cell membrane</keyword>
<dbReference type="Gene3D" id="2.60.40.10">
    <property type="entry name" value="Immunoglobulins"/>
    <property type="match status" value="1"/>
</dbReference>
<dbReference type="GO" id="GO:0044218">
    <property type="term" value="C:other organism cell membrane"/>
    <property type="evidence" value="ECO:0007669"/>
    <property type="project" value="UniProtKB-KW"/>
</dbReference>
<organism evidence="8">
    <name type="scientific">Dermatophagoides farinae</name>
    <name type="common">American house dust mite</name>
    <dbReference type="NCBI Taxonomy" id="6954"/>
    <lineage>
        <taxon>Eukaryota</taxon>
        <taxon>Metazoa</taxon>
        <taxon>Ecdysozoa</taxon>
        <taxon>Arthropoda</taxon>
        <taxon>Chelicerata</taxon>
        <taxon>Arachnida</taxon>
        <taxon>Acari</taxon>
        <taxon>Acariformes</taxon>
        <taxon>Sarcoptiformes</taxon>
        <taxon>Astigmata</taxon>
        <taxon>Psoroptidia</taxon>
        <taxon>Analgoidea</taxon>
        <taxon>Pyroglyphidae</taxon>
        <taxon>Dermatophagoidinae</taxon>
        <taxon>Dermatophagoides</taxon>
    </lineage>
</organism>
<dbReference type="InterPro" id="IPR003961">
    <property type="entry name" value="FN3_dom"/>
</dbReference>
<dbReference type="SUPFAM" id="SSF48403">
    <property type="entry name" value="Ankyrin repeat"/>
    <property type="match status" value="1"/>
</dbReference>
<reference evidence="8" key="2">
    <citation type="journal article" date="2021" name="World Allergy Organ. J.">
        <title>Chromosome-level assembly of Dermatophagoides farinae genome and transcriptome reveals two novel allergens Der f 37 and Der f 39.</title>
        <authorList>
            <person name="Chen J."/>
            <person name="Cai Z."/>
            <person name="Fan D."/>
            <person name="Hu J."/>
            <person name="Hou Y."/>
            <person name="He Y."/>
            <person name="Zhang Z."/>
            <person name="Zhao Z."/>
            <person name="Gao P."/>
            <person name="Hu W."/>
            <person name="Sun J."/>
            <person name="Li J."/>
            <person name="Ji K."/>
        </authorList>
    </citation>
    <scope>NUCLEOTIDE SEQUENCE</scope>
    <source>
        <strain evidence="8">JKM2019</strain>
    </source>
</reference>
<dbReference type="PANTHER" id="PTHR21437">
    <property type="entry name" value="WIDE AWAKE"/>
    <property type="match status" value="1"/>
</dbReference>
<keyword evidence="4" id="KW-0528">Neurotoxin</keyword>
<keyword evidence="5" id="KW-0472">Membrane</keyword>
<evidence type="ECO:0000256" key="3">
    <source>
        <dbReference type="ARBA" id="ARBA00022537"/>
    </source>
</evidence>
<feature type="compositionally biased region" description="Low complexity" evidence="6">
    <location>
        <begin position="732"/>
        <end position="741"/>
    </location>
</feature>
<dbReference type="GO" id="GO:0005819">
    <property type="term" value="C:spindle"/>
    <property type="evidence" value="ECO:0007669"/>
    <property type="project" value="TreeGrafter"/>
</dbReference>
<dbReference type="EMBL" id="SDOV01000007">
    <property type="protein sequence ID" value="KAH7639748.1"/>
    <property type="molecule type" value="Genomic_DNA"/>
</dbReference>
<evidence type="ECO:0000313" key="8">
    <source>
        <dbReference type="EMBL" id="KAH7639748.1"/>
    </source>
</evidence>
<feature type="region of interest" description="Disordered" evidence="6">
    <location>
        <begin position="732"/>
        <end position="769"/>
    </location>
</feature>
<feature type="region of interest" description="Disordered" evidence="6">
    <location>
        <begin position="1170"/>
        <end position="1190"/>
    </location>
</feature>
<evidence type="ECO:0000256" key="4">
    <source>
        <dbReference type="ARBA" id="ARBA00023028"/>
    </source>
</evidence>
<feature type="compositionally biased region" description="Polar residues" evidence="6">
    <location>
        <begin position="1171"/>
        <end position="1180"/>
    </location>
</feature>
<sequence>MNNNNEQSSLSYLPICSSPDKRHLSIDINSTMIHTPVTTTGIKKSERKKLEKLSKFNFDQQALFSAVENEHFDRTRMIIETTNVDVNSTNSDGFTTLDIATMLLNLPLIKYLQSCTAREGDLFGNRHSRERHLQSLLSEAERCVYDLTACYHRQSIQPTITGGGPLLPPQPLSSATITGTGNLSSALVKEKERQIMFWQRRLKLLQRLKKGFDLLQPPPPPLSVHVQVAGAECLLVNYYPPIRLQQDHRRQIITKYKIEWSSNQFETIIGCVEMTNMCAKHEFLIERLESEQCYQVRIASGNCKGYSEYCYPLMNQSVPSTWRSIDKKHSKIEDRVPRIDQLFDQIVEWRQQQQQRQQQRDYVDKRKSIELDQTSSSSSLNVGSGMIGGISTSSTGSSGGILGGNLAAATTTMTTTNTVSNSLGVATSGSQKKVRKSIRNFFGSTSKFQKTMKRGAIYLASLVYNGTDKRVLVTNEEVLPIIEIDDSYPSTLQNDFYWLLKITCCTWDDVKMFRKELEKSQQSSTVAQFRTKILLAIEQMQNSLGIVDLGKIYYKPLRDTEGSVVLCAIRSVPEPKMISCLSVRWLPLAKLQKRIATTTTNMFTSERVSDSGISEMMQYHQACNSQLDKGLYIAYVKLKSSVDMMSVVVGRSHPNILPFAKIRDNPHVSRQEWAALKMCLKPRSNNHQHHHDNNDDQITGTLDEKDSAGDDVQTWKRLVTSVSQLHLQLVNSNHNHQQQQSESKETISRKSKESHIGGAGTSCSPNFLAAPNTASSDTISTTTPLSSPMTQTGPGFVDNFFQLACQHQNEQQKQSQETMVNEEKFIKTREEQQQQPSEEEECMKNVRIEKPNTLPVNRLVTTMKSNQQSSIIKPQRLTFGQKMNFQQLTKFLQILSHTAAHFLQSIGVAEDQHLQSHRIYTVEIIELDGNVSLILLLPPPDEVCSVTQSDVDINSRCDDLLFLPLKIFELIHMNTYQRRFTGQYWRLSALLELDIIAAQQAQREAFSKSEVSEARARLNQLLEFQTQLDEHCRSMRWIMDVVAYARDRQISAGITLIQIQHCLSSINKQIESGNNSPGLTVIDEAKINVRRCHSASRLPSLSSTTAVIPVITTGMDEQIDGRQSIDSGSTSLYSSQPSTTTNIWLPNRSEIIKAESLDNHCFNDNFEDILSDSQNPNGTKQESKMEKSSSTLMKIAASTTKVIRHQIPKRKIRSKKMRTLMELGSNKMVIARYSNQQSHGCGKENSSSSNNSNHNNRTRRRRKQWKHPCCSKCCRRLRRKHNHRKRREKHGPHPDNYCDRMVRIVQIYVEQESCLPQGTLLDVQIASGDQVFNVIQAIIAYSITFEQQQQQQQQRRRPTTTSMKLSDYRFEWQNYSLLAIYSSNVKHLNYDFHIDQLQSPWDDLDAKLCLHFNLKSHHHHQMK</sequence>
<reference evidence="8" key="1">
    <citation type="submission" date="2020-06" db="EMBL/GenBank/DDBJ databases">
        <authorList>
            <person name="Ji K."/>
            <person name="Li J."/>
        </authorList>
    </citation>
    <scope>NUCLEOTIDE SEQUENCE</scope>
    <source>
        <strain evidence="8">JKM2019</strain>
        <tissue evidence="8">Whole body</tissue>
    </source>
</reference>
<evidence type="ECO:0000256" key="6">
    <source>
        <dbReference type="SAM" id="MobiDB-lite"/>
    </source>
</evidence>
<feature type="region of interest" description="Disordered" evidence="6">
    <location>
        <begin position="684"/>
        <end position="707"/>
    </location>
</feature>
<dbReference type="PANTHER" id="PTHR21437:SF1">
    <property type="entry name" value="WIDE AWAKE"/>
    <property type="match status" value="1"/>
</dbReference>
<dbReference type="InterPro" id="IPR036770">
    <property type="entry name" value="Ankyrin_rpt-contain_sf"/>
</dbReference>
<evidence type="ECO:0000256" key="1">
    <source>
        <dbReference type="ARBA" id="ARBA00004175"/>
    </source>
</evidence>
<protein>
    <recommendedName>
        <fullName evidence="7">Fibronectin type-III domain-containing protein</fullName>
    </recommendedName>
</protein>
<comment type="subcellular location">
    <subcellularLocation>
        <location evidence="1">Target cell membrane</location>
    </subcellularLocation>
</comment>
<keyword evidence="5" id="KW-1053">Target membrane</keyword>
<dbReference type="InterPro" id="IPR039269">
    <property type="entry name" value="ANKFN1"/>
</dbReference>
<dbReference type="InterPro" id="IPR036116">
    <property type="entry name" value="FN3_sf"/>
</dbReference>
<dbReference type="Gene3D" id="1.25.40.20">
    <property type="entry name" value="Ankyrin repeat-containing domain"/>
    <property type="match status" value="1"/>
</dbReference>
<keyword evidence="2" id="KW-0268">Exocytosis</keyword>
<feature type="region of interest" description="Disordered" evidence="6">
    <location>
        <begin position="774"/>
        <end position="793"/>
    </location>
</feature>
<name>A0A9D4NWN3_DERFA</name>
<feature type="compositionally biased region" description="Low complexity" evidence="6">
    <location>
        <begin position="1245"/>
        <end position="1255"/>
    </location>
</feature>
<evidence type="ECO:0000256" key="2">
    <source>
        <dbReference type="ARBA" id="ARBA00022483"/>
    </source>
</evidence>
<keyword evidence="4" id="KW-0638">Presynaptic neurotoxin</keyword>
<feature type="domain" description="Fibronectin type-III" evidence="7">
    <location>
        <begin position="220"/>
        <end position="321"/>
    </location>
</feature>
<feature type="region of interest" description="Disordered" evidence="6">
    <location>
        <begin position="1235"/>
        <end position="1263"/>
    </location>
</feature>
<accession>A0A9D4NWN3</accession>
<dbReference type="GO" id="GO:0044231">
    <property type="term" value="C:host cell presynaptic membrane"/>
    <property type="evidence" value="ECO:0007669"/>
    <property type="project" value="UniProtKB-KW"/>
</dbReference>
<dbReference type="InterPro" id="IPR013783">
    <property type="entry name" value="Ig-like_fold"/>
</dbReference>
<feature type="compositionally biased region" description="Basic and acidic residues" evidence="6">
    <location>
        <begin position="742"/>
        <end position="755"/>
    </location>
</feature>
<comment type="caution">
    <text evidence="8">The sequence shown here is derived from an EMBL/GenBank/DDBJ whole genome shotgun (WGS) entry which is preliminary data.</text>
</comment>
<dbReference type="GO" id="GO:0006887">
    <property type="term" value="P:exocytosis"/>
    <property type="evidence" value="ECO:0007669"/>
    <property type="project" value="UniProtKB-KW"/>
</dbReference>
<gene>
    <name evidence="8" type="ORF">HUG17_3781</name>
</gene>
<dbReference type="PROSITE" id="PS50853">
    <property type="entry name" value="FN3"/>
    <property type="match status" value="1"/>
</dbReference>